<dbReference type="OrthoDB" id="9810730at2"/>
<dbReference type="Pfam" id="PF17159">
    <property type="entry name" value="MASE3"/>
    <property type="match status" value="1"/>
</dbReference>
<dbReference type="CDD" id="cd00082">
    <property type="entry name" value="HisKA"/>
    <property type="match status" value="1"/>
</dbReference>
<evidence type="ECO:0000256" key="10">
    <source>
        <dbReference type="ARBA" id="ARBA00068150"/>
    </source>
</evidence>
<dbReference type="EMBL" id="CP026604">
    <property type="protein sequence ID" value="AWB68702.1"/>
    <property type="molecule type" value="Genomic_DNA"/>
</dbReference>
<feature type="domain" description="Response regulatory" evidence="14">
    <location>
        <begin position="956"/>
        <end position="1079"/>
    </location>
</feature>
<dbReference type="Pfam" id="PF00072">
    <property type="entry name" value="Response_reg"/>
    <property type="match status" value="2"/>
</dbReference>
<evidence type="ECO:0000256" key="6">
    <source>
        <dbReference type="ARBA" id="ARBA00022777"/>
    </source>
</evidence>
<evidence type="ECO:0000256" key="7">
    <source>
        <dbReference type="ARBA" id="ARBA00022840"/>
    </source>
</evidence>
<organism evidence="16 17">
    <name type="scientific">Saccharobesus litoralis</name>
    <dbReference type="NCBI Taxonomy" id="2172099"/>
    <lineage>
        <taxon>Bacteria</taxon>
        <taxon>Pseudomonadati</taxon>
        <taxon>Pseudomonadota</taxon>
        <taxon>Gammaproteobacteria</taxon>
        <taxon>Alteromonadales</taxon>
        <taxon>Alteromonadaceae</taxon>
        <taxon>Saccharobesus</taxon>
    </lineage>
</organism>
<dbReference type="InterPro" id="IPR000700">
    <property type="entry name" value="PAS-assoc_C"/>
</dbReference>
<dbReference type="SUPFAM" id="SSF47384">
    <property type="entry name" value="Homodimeric domain of signal transducing histidine kinase"/>
    <property type="match status" value="1"/>
</dbReference>
<dbReference type="InterPro" id="IPR000014">
    <property type="entry name" value="PAS"/>
</dbReference>
<feature type="domain" description="Histidine kinase" evidence="13">
    <location>
        <begin position="567"/>
        <end position="788"/>
    </location>
</feature>
<dbReference type="SUPFAM" id="SSF55785">
    <property type="entry name" value="PYP-like sensor domain (PAS domain)"/>
    <property type="match status" value="2"/>
</dbReference>
<feature type="transmembrane region" description="Helical" evidence="12">
    <location>
        <begin position="206"/>
        <end position="224"/>
    </location>
</feature>
<dbReference type="CDD" id="cd00130">
    <property type="entry name" value="PAS"/>
    <property type="match status" value="1"/>
</dbReference>
<dbReference type="NCBIfam" id="TIGR00229">
    <property type="entry name" value="sensory_box"/>
    <property type="match status" value="1"/>
</dbReference>
<dbReference type="PANTHER" id="PTHR45339">
    <property type="entry name" value="HYBRID SIGNAL TRANSDUCTION HISTIDINE KINASE J"/>
    <property type="match status" value="1"/>
</dbReference>
<evidence type="ECO:0000256" key="4">
    <source>
        <dbReference type="ARBA" id="ARBA00022679"/>
    </source>
</evidence>
<dbReference type="PANTHER" id="PTHR45339:SF5">
    <property type="entry name" value="HISTIDINE KINASE"/>
    <property type="match status" value="1"/>
</dbReference>
<protein>
    <recommendedName>
        <fullName evidence="10">Sensory/regulatory protein RpfC</fullName>
        <ecNumber evidence="2">2.7.13.3</ecNumber>
    </recommendedName>
</protein>
<dbReference type="InterPro" id="IPR003594">
    <property type="entry name" value="HATPase_dom"/>
</dbReference>
<dbReference type="SMART" id="SM00086">
    <property type="entry name" value="PAC"/>
    <property type="match status" value="2"/>
</dbReference>
<dbReference type="PROSITE" id="PS50110">
    <property type="entry name" value="RESPONSE_REGULATORY"/>
    <property type="match status" value="2"/>
</dbReference>
<feature type="domain" description="Response regulatory" evidence="14">
    <location>
        <begin position="805"/>
        <end position="922"/>
    </location>
</feature>
<keyword evidence="17" id="KW-1185">Reference proteome</keyword>
<keyword evidence="12" id="KW-0472">Membrane</keyword>
<feature type="transmembrane region" description="Helical" evidence="12">
    <location>
        <begin position="163"/>
        <end position="186"/>
    </location>
</feature>
<dbReference type="Gene3D" id="3.40.50.2300">
    <property type="match status" value="2"/>
</dbReference>
<proteinExistence type="predicted"/>
<dbReference type="InterPro" id="IPR035965">
    <property type="entry name" value="PAS-like_dom_sf"/>
</dbReference>
<keyword evidence="5" id="KW-0547">Nucleotide-binding</keyword>
<comment type="subunit">
    <text evidence="9">At low DSF concentrations, interacts with RpfF.</text>
</comment>
<evidence type="ECO:0000259" key="14">
    <source>
        <dbReference type="PROSITE" id="PS50110"/>
    </source>
</evidence>
<keyword evidence="12" id="KW-0812">Transmembrane</keyword>
<reference evidence="16 17" key="1">
    <citation type="submission" date="2018-01" db="EMBL/GenBank/DDBJ databases">
        <title>Genome sequence of a Cantenovulum-like bacteria.</title>
        <authorList>
            <person name="Tan W.R."/>
            <person name="Lau N.-S."/>
            <person name="Go F."/>
            <person name="Amirul A.-A.A."/>
        </authorList>
    </citation>
    <scope>NUCLEOTIDE SEQUENCE [LARGE SCALE GENOMIC DNA]</scope>
    <source>
        <strain evidence="16 17">CCB-QB4</strain>
    </source>
</reference>
<sequence length="1090" mass="122150">MSLPISANKKLILIAVSICLLPSLLTLFGADFSSFSAPNADFVQTNVAGVYSSLTTSLYHVMLEWTAVTIASITALASLIHYKENRDVTVPIIGMALLCTSFVDGFYIFTAMQVIGSQSSNVDVIPFNWTVSRIFNASVMLVGAIISYWLFQQQAKYKASLNNWLTMSGISLTFCLASYLTISFTADLNLSSEQIYQDALLTRPLDIIPLIIFSLCGWFFWLWYKKEKSNIKFALMLSIIPAIVTQLHMAFGSSTLFDSHFNIAHGLKIVAYLSILIGIILDLIGKQKEQAAKLAEAHKYIDGITNSVPFLLSYIDHNQVYQFTNANYPKWFGNRAHRFIGNTVQQSIGNNMYRRLEAPINKVLSGEAVSFDSFIVDKHNLRRDVHINYTPDLQDNGEVSGFFVTVEDITESKSNESRLKDLSWRLDFALAAPNIGVWDYNLETQELLWDERMYSLFGLNSSQNVDAYKVWEKAMHPDDIDKVRKELFRCIKVGKDFNVEFRIIWPNKEIHFIEAHAKLFSNEHGRFTRIIGTNTDITAQKTLQIEREQALEKAQESTKLKSEFLASMSHEIRTPMNGVLGMLSLILQSKLEPEQHHYANLAKTSAESLLNIINDILDFSKIEAGKMELELLDFNLRGLIGDFAEAIAERAHSKGLELIVDVTQIEQSMVCGDPGRIRQILTNLVGNAIKFTEQGEVVIRAELTDSKQGYYNLTCSVTDTGIGISEKQQQAIFSSFTQVDASTTRKYGGTGLGLSIVKQLCHLMQGTIEVSSEQGKGSCFTFTIEIAKGEEQAISQPKVDISNSHILIVDDNQTSRQVMAKQLTLWGAKVSQADDATSALQQLSMSPSIQVAFIDMHMSTMDGLELGKKIRQNHQWQSLKLVMMKSMASRGDDQLISNIGFDAYFRKPITIANLQNTLSLMETEPNRNPIAKYRLDTNLTTETNKPTTSKWPEHLRILLVEDNVINQTVAEALLQTMDLTCDIVNNGLEALDALKQAPQDRPYTLLLMDCQMPEMDGYEATRAIRAGQAGDKNAAVAIIALTANAMKGDKDKCIQAGMDDYLTKPIDEAKLEQKIRQWTNQTRSLIDCIE</sequence>
<dbReference type="PROSITE" id="PS50113">
    <property type="entry name" value="PAC"/>
    <property type="match status" value="2"/>
</dbReference>
<dbReference type="InterPro" id="IPR013655">
    <property type="entry name" value="PAS_fold_3"/>
</dbReference>
<accession>A0A2S0VX02</accession>
<dbReference type="SMART" id="SM00388">
    <property type="entry name" value="HisKA"/>
    <property type="match status" value="1"/>
</dbReference>
<dbReference type="FunFam" id="3.30.565.10:FF:000010">
    <property type="entry name" value="Sensor histidine kinase RcsC"/>
    <property type="match status" value="1"/>
</dbReference>
<dbReference type="Pfam" id="PF02518">
    <property type="entry name" value="HATPase_c"/>
    <property type="match status" value="1"/>
</dbReference>
<dbReference type="KEGG" id="cate:C2869_20900"/>
<keyword evidence="6" id="KW-0418">Kinase</keyword>
<evidence type="ECO:0000313" key="16">
    <source>
        <dbReference type="EMBL" id="AWB68702.1"/>
    </source>
</evidence>
<feature type="transmembrane region" description="Helical" evidence="12">
    <location>
        <begin position="134"/>
        <end position="151"/>
    </location>
</feature>
<dbReference type="Gene3D" id="1.10.287.130">
    <property type="match status" value="1"/>
</dbReference>
<feature type="modified residue" description="4-aspartylphosphate" evidence="11">
    <location>
        <position position="1009"/>
    </location>
</feature>
<comment type="catalytic activity">
    <reaction evidence="1">
        <text>ATP + protein L-histidine = ADP + protein N-phospho-L-histidine.</text>
        <dbReference type="EC" id="2.7.13.3"/>
    </reaction>
</comment>
<dbReference type="FunFam" id="1.10.287.130:FF:000002">
    <property type="entry name" value="Two-component osmosensing histidine kinase"/>
    <property type="match status" value="1"/>
</dbReference>
<evidence type="ECO:0000256" key="3">
    <source>
        <dbReference type="ARBA" id="ARBA00022553"/>
    </source>
</evidence>
<dbReference type="Gene3D" id="2.10.70.100">
    <property type="match status" value="1"/>
</dbReference>
<dbReference type="InterPro" id="IPR003661">
    <property type="entry name" value="HisK_dim/P_dom"/>
</dbReference>
<keyword evidence="4" id="KW-0808">Transferase</keyword>
<dbReference type="InterPro" id="IPR005467">
    <property type="entry name" value="His_kinase_dom"/>
</dbReference>
<evidence type="ECO:0000256" key="8">
    <source>
        <dbReference type="ARBA" id="ARBA00023012"/>
    </source>
</evidence>
<evidence type="ECO:0000256" key="5">
    <source>
        <dbReference type="ARBA" id="ARBA00022741"/>
    </source>
</evidence>
<dbReference type="PRINTS" id="PR00344">
    <property type="entry name" value="BCTRLSENSOR"/>
</dbReference>
<feature type="modified residue" description="4-aspartylphosphate" evidence="11">
    <location>
        <position position="855"/>
    </location>
</feature>
<gene>
    <name evidence="16" type="ORF">C2869_20900</name>
</gene>
<dbReference type="SMART" id="SM00448">
    <property type="entry name" value="REC"/>
    <property type="match status" value="2"/>
</dbReference>
<dbReference type="InterPro" id="IPR001610">
    <property type="entry name" value="PAC"/>
</dbReference>
<dbReference type="RefSeq" id="WP_108604754.1">
    <property type="nucleotide sequence ID" value="NZ_CP026604.1"/>
</dbReference>
<feature type="domain" description="PAC" evidence="15">
    <location>
        <begin position="497"/>
        <end position="549"/>
    </location>
</feature>
<dbReference type="SUPFAM" id="SSF52172">
    <property type="entry name" value="CheY-like"/>
    <property type="match status" value="2"/>
</dbReference>
<dbReference type="CDD" id="cd17546">
    <property type="entry name" value="REC_hyHK_CKI1_RcsC-like"/>
    <property type="match status" value="1"/>
</dbReference>
<dbReference type="Pfam" id="PF00512">
    <property type="entry name" value="HisKA"/>
    <property type="match status" value="1"/>
</dbReference>
<dbReference type="AlphaFoldDB" id="A0A2S0VX02"/>
<dbReference type="EC" id="2.7.13.3" evidence="2"/>
<dbReference type="InterPro" id="IPR036890">
    <property type="entry name" value="HATPase_C_sf"/>
</dbReference>
<evidence type="ECO:0000256" key="2">
    <source>
        <dbReference type="ARBA" id="ARBA00012438"/>
    </source>
</evidence>
<keyword evidence="3 11" id="KW-0597">Phosphoprotein</keyword>
<dbReference type="InterPro" id="IPR036097">
    <property type="entry name" value="HisK_dim/P_sf"/>
</dbReference>
<evidence type="ECO:0000256" key="9">
    <source>
        <dbReference type="ARBA" id="ARBA00064003"/>
    </source>
</evidence>
<dbReference type="CDD" id="cd16922">
    <property type="entry name" value="HATPase_EvgS-ArcB-TorS-like"/>
    <property type="match status" value="1"/>
</dbReference>
<dbReference type="GO" id="GO:0000155">
    <property type="term" value="F:phosphorelay sensor kinase activity"/>
    <property type="evidence" value="ECO:0007669"/>
    <property type="project" value="InterPro"/>
</dbReference>
<keyword evidence="7" id="KW-0067">ATP-binding</keyword>
<feature type="domain" description="PAC" evidence="15">
    <location>
        <begin position="369"/>
        <end position="421"/>
    </location>
</feature>
<evidence type="ECO:0000256" key="12">
    <source>
        <dbReference type="SAM" id="Phobius"/>
    </source>
</evidence>
<dbReference type="InterPro" id="IPR004358">
    <property type="entry name" value="Sig_transdc_His_kin-like_C"/>
</dbReference>
<dbReference type="SUPFAM" id="SSF55874">
    <property type="entry name" value="ATPase domain of HSP90 chaperone/DNA topoisomerase II/histidine kinase"/>
    <property type="match status" value="1"/>
</dbReference>
<dbReference type="Pfam" id="PF08448">
    <property type="entry name" value="PAS_4"/>
    <property type="match status" value="1"/>
</dbReference>
<name>A0A2S0VX02_9ALTE</name>
<dbReference type="Pfam" id="PF08447">
    <property type="entry name" value="PAS_3"/>
    <property type="match status" value="1"/>
</dbReference>
<dbReference type="InterPro" id="IPR011006">
    <property type="entry name" value="CheY-like_superfamily"/>
</dbReference>
<evidence type="ECO:0000259" key="15">
    <source>
        <dbReference type="PROSITE" id="PS50113"/>
    </source>
</evidence>
<dbReference type="SMART" id="SM00387">
    <property type="entry name" value="HATPase_c"/>
    <property type="match status" value="1"/>
</dbReference>
<dbReference type="GO" id="GO:0005524">
    <property type="term" value="F:ATP binding"/>
    <property type="evidence" value="ECO:0007669"/>
    <property type="project" value="UniProtKB-KW"/>
</dbReference>
<dbReference type="InterPro" id="IPR001789">
    <property type="entry name" value="Sig_transdc_resp-reg_receiver"/>
</dbReference>
<evidence type="ECO:0000256" key="11">
    <source>
        <dbReference type="PROSITE-ProRule" id="PRU00169"/>
    </source>
</evidence>
<dbReference type="Gene3D" id="3.30.565.10">
    <property type="entry name" value="Histidine kinase-like ATPase, C-terminal domain"/>
    <property type="match status" value="1"/>
</dbReference>
<dbReference type="InterPro" id="IPR033425">
    <property type="entry name" value="MASE3"/>
</dbReference>
<dbReference type="InterPro" id="IPR013656">
    <property type="entry name" value="PAS_4"/>
</dbReference>
<evidence type="ECO:0000259" key="13">
    <source>
        <dbReference type="PROSITE" id="PS50109"/>
    </source>
</evidence>
<keyword evidence="8" id="KW-0902">Two-component regulatory system</keyword>
<feature type="transmembrane region" description="Helical" evidence="12">
    <location>
        <begin position="60"/>
        <end position="80"/>
    </location>
</feature>
<dbReference type="PROSITE" id="PS50109">
    <property type="entry name" value="HIS_KIN"/>
    <property type="match status" value="1"/>
</dbReference>
<dbReference type="Proteomes" id="UP000244441">
    <property type="component" value="Chromosome"/>
</dbReference>
<feature type="transmembrane region" description="Helical" evidence="12">
    <location>
        <begin position="92"/>
        <end position="114"/>
    </location>
</feature>
<feature type="transmembrane region" description="Helical" evidence="12">
    <location>
        <begin position="231"/>
        <end position="251"/>
    </location>
</feature>
<evidence type="ECO:0000313" key="17">
    <source>
        <dbReference type="Proteomes" id="UP000244441"/>
    </source>
</evidence>
<dbReference type="Gene3D" id="3.30.450.20">
    <property type="entry name" value="PAS domain"/>
    <property type="match status" value="2"/>
</dbReference>
<evidence type="ECO:0000256" key="1">
    <source>
        <dbReference type="ARBA" id="ARBA00000085"/>
    </source>
</evidence>
<keyword evidence="12" id="KW-1133">Transmembrane helix</keyword>